<dbReference type="SFLD" id="SFLDS00003">
    <property type="entry name" value="Haloacid_Dehalogenase"/>
    <property type="match status" value="1"/>
</dbReference>
<dbReference type="Proteomes" id="UP000069906">
    <property type="component" value="Chromosome"/>
</dbReference>
<dbReference type="SFLD" id="SFLDG01129">
    <property type="entry name" value="C1.5:_HAD__Beta-PGM__Phosphata"/>
    <property type="match status" value="1"/>
</dbReference>
<comment type="similarity">
    <text evidence="1">Belongs to the HAD-like hydrolase superfamily.</text>
</comment>
<dbReference type="PANTHER" id="PTHR43434:SF1">
    <property type="entry name" value="PHOSPHOGLYCOLATE PHOSPHATASE"/>
    <property type="match status" value="1"/>
</dbReference>
<dbReference type="InterPro" id="IPR023214">
    <property type="entry name" value="HAD_sf"/>
</dbReference>
<dbReference type="SUPFAM" id="SSF56784">
    <property type="entry name" value="HAD-like"/>
    <property type="match status" value="1"/>
</dbReference>
<dbReference type="InterPro" id="IPR050155">
    <property type="entry name" value="HAD-like_hydrolase_sf"/>
</dbReference>
<dbReference type="PANTHER" id="PTHR43434">
    <property type="entry name" value="PHOSPHOGLYCOLATE PHOSPHATASE"/>
    <property type="match status" value="1"/>
</dbReference>
<dbReference type="HOGENOM" id="CLU_045011_24_0_2"/>
<reference evidence="4" key="2">
    <citation type="submission" date="2015-05" db="EMBL/GenBank/DDBJ databases">
        <title>Complete genome sequence of Halanaeroarchaeum sulfurireducens type strain M27-SA2, a sulfate-reducer haloarchaeon from marine anoxic lake Medee.</title>
        <authorList>
            <person name="Messina E."/>
            <person name="Kublanov I.V."/>
            <person name="Toshchakov S."/>
            <person name="Arcadi E."/>
            <person name="La Spada G."/>
            <person name="La Cono V."/>
            <person name="Yakimov M.M."/>
        </authorList>
    </citation>
    <scope>NUCLEOTIDE SEQUENCE [LARGE SCALE GENOMIC DNA]</scope>
    <source>
        <strain evidence="4">M27-SA2</strain>
    </source>
</reference>
<evidence type="ECO:0000313" key="4">
    <source>
        <dbReference type="Proteomes" id="UP000060390"/>
    </source>
</evidence>
<evidence type="ECO:0000313" key="3">
    <source>
        <dbReference type="EMBL" id="ALG82303.1"/>
    </source>
</evidence>
<dbReference type="OrthoDB" id="212720at2157"/>
<dbReference type="NCBIfam" id="TIGR01549">
    <property type="entry name" value="HAD-SF-IA-v1"/>
    <property type="match status" value="1"/>
</dbReference>
<keyword evidence="5" id="KW-1185">Reference proteome</keyword>
<dbReference type="InterPro" id="IPR041492">
    <property type="entry name" value="HAD_2"/>
</dbReference>
<protein>
    <submittedName>
        <fullName evidence="2">Phosphoglycolate phosphatase</fullName>
        <ecNumber evidence="2">3.1.3.18</ecNumber>
    </submittedName>
</protein>
<dbReference type="InterPro" id="IPR006439">
    <property type="entry name" value="HAD-SF_hydro_IA"/>
</dbReference>
<dbReference type="InterPro" id="IPR023198">
    <property type="entry name" value="PGP-like_dom2"/>
</dbReference>
<dbReference type="AlphaFoldDB" id="A0A0F7PE61"/>
<dbReference type="STRING" id="1604004.HLASA_1413"/>
<dbReference type="GeneID" id="26010756"/>
<dbReference type="EMBL" id="CP011564">
    <property type="protein sequence ID" value="ALG82303.1"/>
    <property type="molecule type" value="Genomic_DNA"/>
</dbReference>
<dbReference type="EC" id="3.1.3.18" evidence="2"/>
<organism evidence="2 5">
    <name type="scientific">Halanaeroarchaeum sulfurireducens</name>
    <dbReference type="NCBI Taxonomy" id="1604004"/>
    <lineage>
        <taxon>Archaea</taxon>
        <taxon>Methanobacteriati</taxon>
        <taxon>Methanobacteriota</taxon>
        <taxon>Stenosarchaea group</taxon>
        <taxon>Halobacteria</taxon>
        <taxon>Halobacteriales</taxon>
        <taxon>Halobacteriaceae</taxon>
        <taxon>Halanaeroarchaeum</taxon>
    </lineage>
</organism>
<dbReference type="KEGG" id="hsf:HLASA_1413"/>
<dbReference type="PROSITE" id="PS01228">
    <property type="entry name" value="COF_1"/>
    <property type="match status" value="1"/>
</dbReference>
<accession>A0A0F7PE61</accession>
<name>A0A0F7PE61_9EURY</name>
<dbReference type="KEGG" id="hsu:HLASF_1426"/>
<keyword evidence="2" id="KW-0378">Hydrolase</keyword>
<evidence type="ECO:0000313" key="2">
    <source>
        <dbReference type="EMBL" id="AKH97909.1"/>
    </source>
</evidence>
<dbReference type="Pfam" id="PF13419">
    <property type="entry name" value="HAD_2"/>
    <property type="match status" value="1"/>
</dbReference>
<evidence type="ECO:0000256" key="1">
    <source>
        <dbReference type="ARBA" id="ARBA00007958"/>
    </source>
</evidence>
<reference evidence="3 4" key="3">
    <citation type="journal article" date="2016" name="Stand. Genomic Sci.">
        <title>Complete genome sequence of 'Halanaeroarchaeum sulfurireducens' M27-SA2, a sulfur-reducing and acetate-oxidizing haloarchaeon from the deep-sea hypersaline anoxic lake Medee.</title>
        <authorList>
            <person name="Messina E."/>
            <person name="Sorokin D.Y."/>
            <person name="Kublanov I.V."/>
            <person name="Toshchakov S."/>
            <person name="Lopatina A."/>
            <person name="Arcadi E."/>
            <person name="Smedile F."/>
            <person name="La Spada G."/>
            <person name="La Cono V."/>
            <person name="Yakimov M.M."/>
        </authorList>
    </citation>
    <scope>NUCLEOTIDE SEQUENCE [LARGE SCALE GENOMIC DNA]</scope>
    <source>
        <strain evidence="3 4">M27-SA2</strain>
    </source>
</reference>
<dbReference type="RefSeq" id="WP_050048620.1">
    <property type="nucleotide sequence ID" value="NZ_CP008874.1"/>
</dbReference>
<gene>
    <name evidence="2" type="primary">gph</name>
    <name evidence="3" type="ORF">HLASA_1413</name>
    <name evidence="2" type="ORF">HLASF_1426</name>
</gene>
<reference evidence="2 5" key="1">
    <citation type="journal article" date="2015" name="ISME J.">
        <title>Elemental sulfur and acetate can support life of a novel strictly anaerobic haloarchaeon.</title>
        <authorList>
            <person name="Sorokin D.Y."/>
            <person name="Kublanov I.V."/>
            <person name="Gavrilov S.N."/>
            <person name="Rojo D."/>
            <person name="Roman P."/>
            <person name="Golyshin P.N."/>
            <person name="Slepak V.Z."/>
            <person name="Smedile F."/>
            <person name="Ferrer M."/>
            <person name="Messina E."/>
            <person name="La Cono V."/>
            <person name="Yakimov M.M."/>
        </authorList>
    </citation>
    <scope>NUCLEOTIDE SEQUENCE [LARGE SCALE GENOMIC DNA]</scope>
    <source>
        <strain evidence="2 5">HSR2</strain>
    </source>
</reference>
<evidence type="ECO:0000313" key="5">
    <source>
        <dbReference type="Proteomes" id="UP000069906"/>
    </source>
</evidence>
<sequence length="176" mass="18870">MTDQVNQYGAILYDLDGTLVTLAVDWSTVEYEISTALRDAGVDPDGLETWDLLDAADDVGVRTEVEEILTRHEREGARRALRLPLADDLPGTGVPTGVVSLNAEAAVRIALEKESLLEFVDVVVGRDTVSARKPDPEPLLAALQALSVAPSDALFVGDSETDERAAARAGVAFRRV</sequence>
<proteinExistence type="inferred from homology"/>
<dbReference type="Gene3D" id="3.40.50.1000">
    <property type="entry name" value="HAD superfamily/HAD-like"/>
    <property type="match status" value="1"/>
</dbReference>
<dbReference type="Gene3D" id="1.10.150.240">
    <property type="entry name" value="Putative phosphatase, domain 2"/>
    <property type="match status" value="1"/>
</dbReference>
<dbReference type="EMBL" id="CP008874">
    <property type="protein sequence ID" value="AKH97909.1"/>
    <property type="molecule type" value="Genomic_DNA"/>
</dbReference>
<dbReference type="InterPro" id="IPR036412">
    <property type="entry name" value="HAD-like_sf"/>
</dbReference>
<dbReference type="Proteomes" id="UP000060390">
    <property type="component" value="Chromosome"/>
</dbReference>
<dbReference type="GO" id="GO:0008967">
    <property type="term" value="F:phosphoglycolate phosphatase activity"/>
    <property type="evidence" value="ECO:0007669"/>
    <property type="project" value="UniProtKB-EC"/>
</dbReference>
<dbReference type="GO" id="GO:0006281">
    <property type="term" value="P:DNA repair"/>
    <property type="evidence" value="ECO:0007669"/>
    <property type="project" value="TreeGrafter"/>
</dbReference>